<dbReference type="PRINTS" id="PR00778">
    <property type="entry name" value="HTHARSR"/>
</dbReference>
<dbReference type="InterPro" id="IPR001845">
    <property type="entry name" value="HTH_ArsR_DNA-bd_dom"/>
</dbReference>
<evidence type="ECO:0000259" key="4">
    <source>
        <dbReference type="PROSITE" id="PS50987"/>
    </source>
</evidence>
<keyword evidence="1" id="KW-0805">Transcription regulation</keyword>
<evidence type="ECO:0000256" key="2">
    <source>
        <dbReference type="ARBA" id="ARBA00023125"/>
    </source>
</evidence>
<dbReference type="PANTHER" id="PTHR33154">
    <property type="entry name" value="TRANSCRIPTIONAL REGULATOR, ARSR FAMILY"/>
    <property type="match status" value="1"/>
</dbReference>
<protein>
    <submittedName>
        <fullName evidence="5">DUF5937 family protein</fullName>
    </submittedName>
</protein>
<keyword evidence="6" id="KW-1185">Reference proteome</keyword>
<reference evidence="6" key="1">
    <citation type="journal article" date="2019" name="Int. J. Syst. Evol. Microbiol.">
        <title>The Global Catalogue of Microorganisms (GCM) 10K type strain sequencing project: providing services to taxonomists for standard genome sequencing and annotation.</title>
        <authorList>
            <consortium name="The Broad Institute Genomics Platform"/>
            <consortium name="The Broad Institute Genome Sequencing Center for Infectious Disease"/>
            <person name="Wu L."/>
            <person name="Ma J."/>
        </authorList>
    </citation>
    <scope>NUCLEOTIDE SEQUENCE [LARGE SCALE GENOMIC DNA]</scope>
    <source>
        <strain evidence="6">CGMCC 4.7289</strain>
    </source>
</reference>
<dbReference type="SUPFAM" id="SSF46785">
    <property type="entry name" value="Winged helix' DNA-binding domain"/>
    <property type="match status" value="1"/>
</dbReference>
<dbReference type="InterPro" id="IPR036388">
    <property type="entry name" value="WH-like_DNA-bd_sf"/>
</dbReference>
<name>A0ABV8M2X3_9ACTN</name>
<dbReference type="CDD" id="cd00090">
    <property type="entry name" value="HTH_ARSR"/>
    <property type="match status" value="1"/>
</dbReference>
<evidence type="ECO:0000313" key="5">
    <source>
        <dbReference type="EMBL" id="MFC4136790.1"/>
    </source>
</evidence>
<feature type="domain" description="HTH arsR-type" evidence="4">
    <location>
        <begin position="260"/>
        <end position="352"/>
    </location>
</feature>
<dbReference type="SMART" id="SM00418">
    <property type="entry name" value="HTH_ARSR"/>
    <property type="match status" value="1"/>
</dbReference>
<dbReference type="InterPro" id="IPR036390">
    <property type="entry name" value="WH_DNA-bd_sf"/>
</dbReference>
<dbReference type="NCBIfam" id="NF033788">
    <property type="entry name" value="HTH_metalloreg"/>
    <property type="match status" value="1"/>
</dbReference>
<dbReference type="Pfam" id="PF12840">
    <property type="entry name" value="HTH_20"/>
    <property type="match status" value="1"/>
</dbReference>
<evidence type="ECO:0000313" key="6">
    <source>
        <dbReference type="Proteomes" id="UP001595816"/>
    </source>
</evidence>
<organism evidence="5 6">
    <name type="scientific">Hamadaea flava</name>
    <dbReference type="NCBI Taxonomy" id="1742688"/>
    <lineage>
        <taxon>Bacteria</taxon>
        <taxon>Bacillati</taxon>
        <taxon>Actinomycetota</taxon>
        <taxon>Actinomycetes</taxon>
        <taxon>Micromonosporales</taxon>
        <taxon>Micromonosporaceae</taxon>
        <taxon>Hamadaea</taxon>
    </lineage>
</organism>
<dbReference type="InterPro" id="IPR045981">
    <property type="entry name" value="DUF5937"/>
</dbReference>
<dbReference type="InterPro" id="IPR051081">
    <property type="entry name" value="HTH_MetalResp_TranReg"/>
</dbReference>
<keyword evidence="2" id="KW-0238">DNA-binding</keyword>
<keyword evidence="3" id="KW-0804">Transcription</keyword>
<accession>A0ABV8M2X3</accession>
<dbReference type="PROSITE" id="PS50987">
    <property type="entry name" value="HTH_ARSR_2"/>
    <property type="match status" value="1"/>
</dbReference>
<evidence type="ECO:0000256" key="3">
    <source>
        <dbReference type="ARBA" id="ARBA00023163"/>
    </source>
</evidence>
<dbReference type="InterPro" id="IPR011991">
    <property type="entry name" value="ArsR-like_HTH"/>
</dbReference>
<dbReference type="Proteomes" id="UP001595816">
    <property type="component" value="Unassembled WGS sequence"/>
</dbReference>
<evidence type="ECO:0000256" key="1">
    <source>
        <dbReference type="ARBA" id="ARBA00023015"/>
    </source>
</evidence>
<sequence length="352" mass="39017">MAISIDITGVPQERFLFAPSPLAELTSMLHALSEPGHHPALHGWITATSAALKPELSERMIEADFLWRSSRADFFVPSRPKATLAEELDEVDQLDDEAYVFAALMTTSCGSAPLYRRFSREKALERASARGPRQAEFAERLLADPPRVRTWVRRLLEDCEQAFFAESWARVQNQLAADSRHKADLLAHHGLPAMLTAVSPSISLQDDRIVVDKLQDNATTAYGAGITFVPTAFGHPHLLVVHAPGWRPVIQYPAAQPGLPHPISLQDVQRRIDALAHPVRRRLARTIARGPHTTGELADAWQLTAPEVSRHLAVLKQAGLVTVSRRGRYVLYQLDLVVCARLGADFVEAILR</sequence>
<gene>
    <name evidence="5" type="ORF">ACFOZ4_39820</name>
</gene>
<dbReference type="Gene3D" id="1.10.10.10">
    <property type="entry name" value="Winged helix-like DNA-binding domain superfamily/Winged helix DNA-binding domain"/>
    <property type="match status" value="1"/>
</dbReference>
<dbReference type="EMBL" id="JBHSAY010000033">
    <property type="protein sequence ID" value="MFC4136790.1"/>
    <property type="molecule type" value="Genomic_DNA"/>
</dbReference>
<dbReference type="Pfam" id="PF19361">
    <property type="entry name" value="DUF5937"/>
    <property type="match status" value="1"/>
</dbReference>
<dbReference type="RefSeq" id="WP_253760653.1">
    <property type="nucleotide sequence ID" value="NZ_JAMZDZ010000001.1"/>
</dbReference>
<proteinExistence type="predicted"/>
<dbReference type="PANTHER" id="PTHR33154:SF33">
    <property type="entry name" value="TRANSCRIPTIONAL REPRESSOR SDPR"/>
    <property type="match status" value="1"/>
</dbReference>
<comment type="caution">
    <text evidence="5">The sequence shown here is derived from an EMBL/GenBank/DDBJ whole genome shotgun (WGS) entry which is preliminary data.</text>
</comment>